<reference evidence="1 2" key="1">
    <citation type="submission" date="2019-10" db="EMBL/GenBank/DDBJ databases">
        <title>Taxonomy of Antarctic Massilia spp.: description of Massilia rubra sp. nov., Massilia aquatica sp. nov., Massilia mucilaginosa sp. nov., Massilia frigida sp. nov. isolated from streams, lakes and regoliths.</title>
        <authorList>
            <person name="Holochova P."/>
            <person name="Sedlacek I."/>
            <person name="Kralova S."/>
            <person name="Maslanova I."/>
            <person name="Busse H.-J."/>
            <person name="Stankova E."/>
            <person name="Vrbovska V."/>
            <person name="Kovarovic V."/>
            <person name="Bartak M."/>
            <person name="Svec P."/>
            <person name="Pantucek R."/>
        </authorList>
    </citation>
    <scope>NUCLEOTIDE SEQUENCE [LARGE SCALE GENOMIC DNA]</scope>
    <source>
        <strain evidence="1 2">CCM 8695</strain>
    </source>
</reference>
<sequence>MVNVQHSTCEFPFVHGDKKLKICRFIPRFLLLGLQYYFNKLRKIPMLRKIAACLLALSALNSQAAEQAYEFSYTGASLDGVWDANVSTGGKFIVDDLNGDGVFTLPEVKSFTYRFPAVQHCGEDPSIRCTLSEFNYDPKGALTLWYSYSQQIGNGTPPSDGGSISDSIAVTPD</sequence>
<dbReference type="Proteomes" id="UP000621455">
    <property type="component" value="Unassembled WGS sequence"/>
</dbReference>
<dbReference type="EMBL" id="WHJG01000033">
    <property type="protein sequence ID" value="NHZ82464.1"/>
    <property type="molecule type" value="Genomic_DNA"/>
</dbReference>
<comment type="caution">
    <text evidence="1">The sequence shown here is derived from an EMBL/GenBank/DDBJ whole genome shotgun (WGS) entry which is preliminary data.</text>
</comment>
<keyword evidence="2" id="KW-1185">Reference proteome</keyword>
<proteinExistence type="predicted"/>
<protein>
    <submittedName>
        <fullName evidence="1">Uncharacterized protein</fullName>
    </submittedName>
</protein>
<gene>
    <name evidence="1" type="ORF">F2P44_24750</name>
</gene>
<organism evidence="1 2">
    <name type="scientific">Massilia frigida</name>
    <dbReference type="NCBI Taxonomy" id="2609281"/>
    <lineage>
        <taxon>Bacteria</taxon>
        <taxon>Pseudomonadati</taxon>
        <taxon>Pseudomonadota</taxon>
        <taxon>Betaproteobacteria</taxon>
        <taxon>Burkholderiales</taxon>
        <taxon>Oxalobacteraceae</taxon>
        <taxon>Telluria group</taxon>
        <taxon>Massilia</taxon>
    </lineage>
</organism>
<name>A0ABX0NBE8_9BURK</name>
<accession>A0ABX0NBE8</accession>
<dbReference type="RefSeq" id="WP_167090503.1">
    <property type="nucleotide sequence ID" value="NZ_WHJG01000033.1"/>
</dbReference>
<evidence type="ECO:0000313" key="2">
    <source>
        <dbReference type="Proteomes" id="UP000621455"/>
    </source>
</evidence>
<evidence type="ECO:0000313" key="1">
    <source>
        <dbReference type="EMBL" id="NHZ82464.1"/>
    </source>
</evidence>